<gene>
    <name evidence="2" type="ORF">AAH949_05765</name>
</gene>
<feature type="domain" description="MvdD-like pre-ATP grasp" evidence="1">
    <location>
        <begin position="24"/>
        <end position="99"/>
    </location>
</feature>
<protein>
    <submittedName>
        <fullName evidence="2">MvdC/MvdD family ATP grasp protein</fullName>
    </submittedName>
</protein>
<dbReference type="EMBL" id="CP155620">
    <property type="protein sequence ID" value="XBJ30150.1"/>
    <property type="molecule type" value="Genomic_DNA"/>
</dbReference>
<sequence>MNALKLLYFRLNLDTKSLYNTFISFQNHSWHIKNEISNIKSDDISCVWLRRSFVELSLEEKESKEKDIDFKIWRNEFNATLLGLFHSLKDLPWLNPISHAFKGDNKYYQMSLAKQLGLKIPKTIVSNEKEKLLQFCKICKSDVIFKSRNLQIRPRLSQRHICQSY</sequence>
<dbReference type="RefSeq" id="WP_348519136.1">
    <property type="nucleotide sequence ID" value="NZ_CP155620.1"/>
</dbReference>
<name>A0AAU7E9D4_9BACT</name>
<organism evidence="2">
    <name type="scientific">Campylobacter sp. CCS1377</name>
    <dbReference type="NCBI Taxonomy" id="3158229"/>
    <lineage>
        <taxon>Bacteria</taxon>
        <taxon>Pseudomonadati</taxon>
        <taxon>Campylobacterota</taxon>
        <taxon>Epsilonproteobacteria</taxon>
        <taxon>Campylobacterales</taxon>
        <taxon>Campylobacteraceae</taxon>
        <taxon>Campylobacter</taxon>
    </lineage>
</organism>
<dbReference type="Pfam" id="PF21068">
    <property type="entry name" value="ATPgraspMvdD"/>
    <property type="match status" value="1"/>
</dbReference>
<evidence type="ECO:0000313" key="2">
    <source>
        <dbReference type="EMBL" id="XBJ30150.1"/>
    </source>
</evidence>
<proteinExistence type="predicted"/>
<reference evidence="2" key="1">
    <citation type="submission" date="2024-05" db="EMBL/GenBank/DDBJ databases">
        <title>Campylobacter coli isolated from environmental waters in Slovenia.</title>
        <authorList>
            <person name="Zautner A.E."/>
            <person name="Bunk B."/>
            <person name="Riedel T."/>
            <person name="Sproeer C."/>
        </authorList>
    </citation>
    <scope>NUCLEOTIDE SEQUENCE</scope>
    <source>
        <strain evidence="2">CCS1377</strain>
    </source>
</reference>
<dbReference type="InterPro" id="IPR048936">
    <property type="entry name" value="MvdD-like_ATPgrasp"/>
</dbReference>
<accession>A0AAU7E9D4</accession>
<evidence type="ECO:0000259" key="1">
    <source>
        <dbReference type="Pfam" id="PF21068"/>
    </source>
</evidence>
<dbReference type="AlphaFoldDB" id="A0AAU7E9D4"/>